<dbReference type="AlphaFoldDB" id="A0A1G7IWD3"/>
<name>A0A1G7IWD3_9RHOB</name>
<reference evidence="4" key="1">
    <citation type="submission" date="2016-10" db="EMBL/GenBank/DDBJ databases">
        <authorList>
            <person name="Varghese N."/>
            <person name="Submissions S."/>
        </authorList>
    </citation>
    <scope>NUCLEOTIDE SEQUENCE [LARGE SCALE GENOMIC DNA]</scope>
    <source>
        <strain evidence="4">DSM 16477</strain>
    </source>
</reference>
<evidence type="ECO:0000256" key="1">
    <source>
        <dbReference type="ARBA" id="ARBA00023012"/>
    </source>
</evidence>
<accession>A0A1G7IWD3</accession>
<dbReference type="EMBL" id="FNBP01000001">
    <property type="protein sequence ID" value="SDF16990.1"/>
    <property type="molecule type" value="Genomic_DNA"/>
</dbReference>
<proteinExistence type="predicted"/>
<dbReference type="Gene3D" id="1.20.120.160">
    <property type="entry name" value="HPT domain"/>
    <property type="match status" value="1"/>
</dbReference>
<dbReference type="InterPro" id="IPR036641">
    <property type="entry name" value="HPT_dom_sf"/>
</dbReference>
<protein>
    <submittedName>
        <fullName evidence="3">Hpt domain-containing protein</fullName>
    </submittedName>
</protein>
<keyword evidence="4" id="KW-1185">Reference proteome</keyword>
<dbReference type="STRING" id="218672.SAMN04489759_101500"/>
<feature type="domain" description="HPt" evidence="2">
    <location>
        <begin position="21"/>
        <end position="85"/>
    </location>
</feature>
<evidence type="ECO:0000259" key="2">
    <source>
        <dbReference type="Pfam" id="PF01627"/>
    </source>
</evidence>
<dbReference type="InterPro" id="IPR008207">
    <property type="entry name" value="Sig_transdc_His_kin_Hpt_dom"/>
</dbReference>
<keyword evidence="1" id="KW-0902">Two-component regulatory system</keyword>
<dbReference type="OrthoDB" id="7867809at2"/>
<dbReference type="Proteomes" id="UP000199399">
    <property type="component" value="Unassembled WGS sequence"/>
</dbReference>
<evidence type="ECO:0000313" key="4">
    <source>
        <dbReference type="Proteomes" id="UP000199399"/>
    </source>
</evidence>
<dbReference type="GO" id="GO:0000160">
    <property type="term" value="P:phosphorelay signal transduction system"/>
    <property type="evidence" value="ECO:0007669"/>
    <property type="project" value="UniProtKB-KW"/>
</dbReference>
<dbReference type="RefSeq" id="WP_093738812.1">
    <property type="nucleotide sequence ID" value="NZ_FNBP01000001.1"/>
</dbReference>
<dbReference type="GO" id="GO:0004672">
    <property type="term" value="F:protein kinase activity"/>
    <property type="evidence" value="ECO:0007669"/>
    <property type="project" value="UniProtKB-ARBA"/>
</dbReference>
<dbReference type="SUPFAM" id="SSF47226">
    <property type="entry name" value="Histidine-containing phosphotransfer domain, HPT domain"/>
    <property type="match status" value="1"/>
</dbReference>
<organism evidence="3 4">
    <name type="scientific">Sulfitobacter delicatus</name>
    <dbReference type="NCBI Taxonomy" id="218672"/>
    <lineage>
        <taxon>Bacteria</taxon>
        <taxon>Pseudomonadati</taxon>
        <taxon>Pseudomonadota</taxon>
        <taxon>Alphaproteobacteria</taxon>
        <taxon>Rhodobacterales</taxon>
        <taxon>Roseobacteraceae</taxon>
        <taxon>Sulfitobacter</taxon>
    </lineage>
</organism>
<dbReference type="Pfam" id="PF01627">
    <property type="entry name" value="Hpt"/>
    <property type="match status" value="1"/>
</dbReference>
<evidence type="ECO:0000313" key="3">
    <source>
        <dbReference type="EMBL" id="SDF16990.1"/>
    </source>
</evidence>
<gene>
    <name evidence="3" type="ORF">SAMN04489759_101500</name>
</gene>
<sequence>MIDWNRVLELREEVGAEDFDEVVDLFLDEVQEVISRLQDHPDPTQLEADFHFLKGSALNLGFDAFAALCEAGEGKASAGNASDDLPDVLTCYANSREVFLKDLPQKLAPPAA</sequence>